<feature type="region of interest" description="Disordered" evidence="1">
    <location>
        <begin position="257"/>
        <end position="410"/>
    </location>
</feature>
<feature type="compositionally biased region" description="Polar residues" evidence="1">
    <location>
        <begin position="284"/>
        <end position="294"/>
    </location>
</feature>
<reference evidence="2 3" key="1">
    <citation type="submission" date="2024-09" db="EMBL/GenBank/DDBJ databases">
        <title>Rethinking Asexuality: The Enigmatic Case of Functional Sexual Genes in Lepraria (Stereocaulaceae).</title>
        <authorList>
            <person name="Doellman M."/>
            <person name="Sun Y."/>
            <person name="Barcenas-Pena A."/>
            <person name="Lumbsch H.T."/>
            <person name="Grewe F."/>
        </authorList>
    </citation>
    <scope>NUCLEOTIDE SEQUENCE [LARGE SCALE GENOMIC DNA]</scope>
    <source>
        <strain evidence="2 3">Grewe 0041</strain>
    </source>
</reference>
<proteinExistence type="predicted"/>
<sequence>MAPYEISFSSFLKAAVPLSAGLWNSSSPAPPSQGPRSSCNGLSRGKENGITLKSKSTNQQPTSHSFADGCDHCSTFFTTAPSAQTSKPEKITGIPEDDDVDLEEFDLEKFTAEEVRIYNSMAEPGQRLQDAMTPKKVASSIAKPAKHMNQDPTTLPISRQINLFIRKHPFLEKSLYTFTKSERRQFERNVYDFGRGLGLKKSEARKHVIKVREFCGEEEEYDNEVSALGDEFDDSAVIMNGLSTTNSPEPVILRATQDPQTRQSNGSWESHSESSLGVKRRSDVTSNIVRTPSPSKKRKASCMGEDEHTAPKSELVRLNEKLAKQKVFAKKGAQGDDPVESSHRSETDSKYSAMNEGPAESAAKTDEEKAARKAAKKPRNAEERMRIRAQASPADNKHIGLHDYGPLGNETKAVTDYINYLEEWRVFDEDLKEERKKRKRNEGAFTEIENSSEGHHKRTRRRSNDGQRRDSPQEPKSTKSAKKEKQHADFRLPMIQSA</sequence>
<evidence type="ECO:0000256" key="1">
    <source>
        <dbReference type="SAM" id="MobiDB-lite"/>
    </source>
</evidence>
<feature type="region of interest" description="Disordered" evidence="1">
    <location>
        <begin position="23"/>
        <end position="65"/>
    </location>
</feature>
<feature type="compositionally biased region" description="Basic and acidic residues" evidence="1">
    <location>
        <begin position="340"/>
        <end position="349"/>
    </location>
</feature>
<dbReference type="EMBL" id="JBHFEH010000002">
    <property type="protein sequence ID" value="KAL2058587.1"/>
    <property type="molecule type" value="Genomic_DNA"/>
</dbReference>
<feature type="compositionally biased region" description="Basic and acidic residues" evidence="1">
    <location>
        <begin position="462"/>
        <end position="490"/>
    </location>
</feature>
<name>A0ABR4BLA7_9LECA</name>
<feature type="compositionally biased region" description="Low complexity" evidence="1">
    <location>
        <begin position="264"/>
        <end position="275"/>
    </location>
</feature>
<keyword evidence="3" id="KW-1185">Reference proteome</keyword>
<evidence type="ECO:0000313" key="2">
    <source>
        <dbReference type="EMBL" id="KAL2058587.1"/>
    </source>
</evidence>
<feature type="compositionally biased region" description="Polar residues" evidence="1">
    <location>
        <begin position="51"/>
        <end position="65"/>
    </location>
</feature>
<dbReference type="Proteomes" id="UP001590951">
    <property type="component" value="Unassembled WGS sequence"/>
</dbReference>
<feature type="region of interest" description="Disordered" evidence="1">
    <location>
        <begin position="429"/>
        <end position="498"/>
    </location>
</feature>
<evidence type="ECO:0000313" key="3">
    <source>
        <dbReference type="Proteomes" id="UP001590951"/>
    </source>
</evidence>
<accession>A0ABR4BLA7</accession>
<comment type="caution">
    <text evidence="2">The sequence shown here is derived from an EMBL/GenBank/DDBJ whole genome shotgun (WGS) entry which is preliminary data.</text>
</comment>
<organism evidence="2 3">
    <name type="scientific">Lepraria finkii</name>
    <dbReference type="NCBI Taxonomy" id="1340010"/>
    <lineage>
        <taxon>Eukaryota</taxon>
        <taxon>Fungi</taxon>
        <taxon>Dikarya</taxon>
        <taxon>Ascomycota</taxon>
        <taxon>Pezizomycotina</taxon>
        <taxon>Lecanoromycetes</taxon>
        <taxon>OSLEUM clade</taxon>
        <taxon>Lecanoromycetidae</taxon>
        <taxon>Lecanorales</taxon>
        <taxon>Lecanorineae</taxon>
        <taxon>Stereocaulaceae</taxon>
        <taxon>Lepraria</taxon>
    </lineage>
</organism>
<protein>
    <submittedName>
        <fullName evidence="2">Uncharacterized protein</fullName>
    </submittedName>
</protein>
<feature type="compositionally biased region" description="Basic and acidic residues" evidence="1">
    <location>
        <begin position="305"/>
        <end position="323"/>
    </location>
</feature>
<gene>
    <name evidence="2" type="ORF">ABVK25_001315</name>
</gene>